<dbReference type="Pfam" id="PF04248">
    <property type="entry name" value="NTP_transf_9"/>
    <property type="match status" value="1"/>
</dbReference>
<sequence>VRNKWQYRGDRRPAFAIQPAADQESVWDYPRPPEIELDTRWVRVSYGGRKVASSVSTKRVLETAGAPTFYFPCSDVATDRLVLSNRTSVCEWKGLAVRVDLIDGPKDVGWQYVDTFPEFKDIRGLYAFYPEKLECRIDDERVLPQEGGYYGGWITSEVVGPFKGDPGTNDL</sequence>
<feature type="non-terminal residue" evidence="2">
    <location>
        <position position="1"/>
    </location>
</feature>
<proteinExistence type="predicted"/>
<name>A0A381VX34_9ZZZZ</name>
<reference evidence="2" key="1">
    <citation type="submission" date="2018-05" db="EMBL/GenBank/DDBJ databases">
        <authorList>
            <person name="Lanie J.A."/>
            <person name="Ng W.-L."/>
            <person name="Kazmierczak K.M."/>
            <person name="Andrzejewski T.M."/>
            <person name="Davidsen T.M."/>
            <person name="Wayne K.J."/>
            <person name="Tettelin H."/>
            <person name="Glass J.I."/>
            <person name="Rusch D."/>
            <person name="Podicherti R."/>
            <person name="Tsui H.-C.T."/>
            <person name="Winkler M.E."/>
        </authorList>
    </citation>
    <scope>NUCLEOTIDE SEQUENCE</scope>
</reference>
<dbReference type="EMBL" id="UINC01010047">
    <property type="protein sequence ID" value="SVA44846.1"/>
    <property type="molecule type" value="Genomic_DNA"/>
</dbReference>
<feature type="domain" description="DUF427" evidence="1">
    <location>
        <begin position="42"/>
        <end position="131"/>
    </location>
</feature>
<dbReference type="Gene3D" id="2.170.150.40">
    <property type="entry name" value="Domain of unknown function (DUF427)"/>
    <property type="match status" value="1"/>
</dbReference>
<gene>
    <name evidence="2" type="ORF">METZ01_LOCUS97700</name>
</gene>
<evidence type="ECO:0000259" key="1">
    <source>
        <dbReference type="Pfam" id="PF04248"/>
    </source>
</evidence>
<dbReference type="PANTHER" id="PTHR43058:SF1">
    <property type="entry name" value="DUF427 DOMAIN-CONTAINING PROTEIN"/>
    <property type="match status" value="1"/>
</dbReference>
<dbReference type="AlphaFoldDB" id="A0A381VX34"/>
<accession>A0A381VX34</accession>
<protein>
    <recommendedName>
        <fullName evidence="1">DUF427 domain-containing protein</fullName>
    </recommendedName>
</protein>
<dbReference type="PANTHER" id="PTHR43058">
    <property type="entry name" value="SLR0655 PROTEIN"/>
    <property type="match status" value="1"/>
</dbReference>
<dbReference type="InterPro" id="IPR038694">
    <property type="entry name" value="DUF427_sf"/>
</dbReference>
<organism evidence="2">
    <name type="scientific">marine metagenome</name>
    <dbReference type="NCBI Taxonomy" id="408172"/>
    <lineage>
        <taxon>unclassified sequences</taxon>
        <taxon>metagenomes</taxon>
        <taxon>ecological metagenomes</taxon>
    </lineage>
</organism>
<evidence type="ECO:0000313" key="2">
    <source>
        <dbReference type="EMBL" id="SVA44846.1"/>
    </source>
</evidence>
<dbReference type="InterPro" id="IPR007361">
    <property type="entry name" value="DUF427"/>
</dbReference>